<name>F0YGS1_AURAN</name>
<evidence type="ECO:0000256" key="1">
    <source>
        <dbReference type="SAM" id="Coils"/>
    </source>
</evidence>
<evidence type="ECO:0000313" key="4">
    <source>
        <dbReference type="Proteomes" id="UP000002729"/>
    </source>
</evidence>
<feature type="compositionally biased region" description="Basic and acidic residues" evidence="2">
    <location>
        <begin position="37"/>
        <end position="63"/>
    </location>
</feature>
<keyword evidence="1" id="KW-0175">Coiled coil</keyword>
<dbReference type="InParanoid" id="F0YGS1"/>
<dbReference type="KEGG" id="aaf:AURANDRAFT_66215"/>
<dbReference type="GeneID" id="20225699"/>
<keyword evidence="4" id="KW-1185">Reference proteome</keyword>
<organism evidence="4">
    <name type="scientific">Aureococcus anophagefferens</name>
    <name type="common">Harmful bloom alga</name>
    <dbReference type="NCBI Taxonomy" id="44056"/>
    <lineage>
        <taxon>Eukaryota</taxon>
        <taxon>Sar</taxon>
        <taxon>Stramenopiles</taxon>
        <taxon>Ochrophyta</taxon>
        <taxon>Pelagophyceae</taxon>
        <taxon>Pelagomonadales</taxon>
        <taxon>Pelagomonadaceae</taxon>
        <taxon>Aureococcus</taxon>
    </lineage>
</organism>
<evidence type="ECO:0000313" key="3">
    <source>
        <dbReference type="EMBL" id="EGB05753.1"/>
    </source>
</evidence>
<reference evidence="3 4" key="1">
    <citation type="journal article" date="2011" name="Proc. Natl. Acad. Sci. U.S.A.">
        <title>Niche of harmful alga Aureococcus anophagefferens revealed through ecogenomics.</title>
        <authorList>
            <person name="Gobler C.J."/>
            <person name="Berry D.L."/>
            <person name="Dyhrman S.T."/>
            <person name="Wilhelm S.W."/>
            <person name="Salamov A."/>
            <person name="Lobanov A.V."/>
            <person name="Zhang Y."/>
            <person name="Collier J.L."/>
            <person name="Wurch L.L."/>
            <person name="Kustka A.B."/>
            <person name="Dill B.D."/>
            <person name="Shah M."/>
            <person name="VerBerkmoes N.C."/>
            <person name="Kuo A."/>
            <person name="Terry A."/>
            <person name="Pangilinan J."/>
            <person name="Lindquist E.A."/>
            <person name="Lucas S."/>
            <person name="Paulsen I.T."/>
            <person name="Hattenrath-Lehmann T.K."/>
            <person name="Talmage S.C."/>
            <person name="Walker E.A."/>
            <person name="Koch F."/>
            <person name="Burson A.M."/>
            <person name="Marcoval M.A."/>
            <person name="Tang Y.Z."/>
            <person name="Lecleir G.R."/>
            <person name="Coyne K.J."/>
            <person name="Berg G.M."/>
            <person name="Bertrand E.M."/>
            <person name="Saito M.A."/>
            <person name="Gladyshev V.N."/>
            <person name="Grigoriev I.V."/>
        </authorList>
    </citation>
    <scope>NUCLEOTIDE SEQUENCE [LARGE SCALE GENOMIC DNA]</scope>
    <source>
        <strain evidence="4">CCMP 1984</strain>
    </source>
</reference>
<accession>F0YGS1</accession>
<feature type="region of interest" description="Disordered" evidence="2">
    <location>
        <begin position="1"/>
        <end position="75"/>
    </location>
</feature>
<evidence type="ECO:0000256" key="2">
    <source>
        <dbReference type="SAM" id="MobiDB-lite"/>
    </source>
</evidence>
<feature type="compositionally biased region" description="Low complexity" evidence="2">
    <location>
        <begin position="64"/>
        <end position="75"/>
    </location>
</feature>
<dbReference type="Proteomes" id="UP000002729">
    <property type="component" value="Unassembled WGS sequence"/>
</dbReference>
<proteinExistence type="predicted"/>
<protein>
    <submittedName>
        <fullName evidence="3">Uncharacterized protein</fullName>
    </submittedName>
</protein>
<sequence>MGGEGSGVKRGASRGPYQKKAKPDNTAPVRTPWQIAEDEKAERKRKRELKEAQEAKEQEERDLAAAASARVAGPPPAAVALPPGVAGGVSAGIVQALGNGGADVDWLAKQFAGVFTTQLHTQFSAEMESMQKLCRAAYAEQAESVRREYQGQLAEMERVARDARSAADALETQVAAANDAVAGRAALRGLEAHAKHTCVTPDGRVFCYTCSKHWKEVALDGRSTGSKWLKGASNPLRDTDDAKALRAAAASHFGGDGRDVCTLHKRCVEREEDSTRQTVLNAVFSAQELREEKAMANLFRIVLSMAKRHDALQTYESSVDLADLNGVEVGQREHSRFTARSMARVAAAKGRSQVKVFLERAHQPVDELPHGLGWAGRRRCALDELEEGPFRRVVLEQFDRGELLRDAGRLGRDEVQEVRLEDGALVLLEAVDVRVVVAGPGRGEGRFRRLDEDAQERLHLAHLLQEYDELLCVVRPIF</sequence>
<gene>
    <name evidence="3" type="ORF">AURANDRAFT_66215</name>
</gene>
<dbReference type="EMBL" id="GL833139">
    <property type="protein sequence ID" value="EGB05753.1"/>
    <property type="molecule type" value="Genomic_DNA"/>
</dbReference>
<dbReference type="RefSeq" id="XP_009039592.1">
    <property type="nucleotide sequence ID" value="XM_009041344.1"/>
</dbReference>
<feature type="coiled-coil region" evidence="1">
    <location>
        <begin position="139"/>
        <end position="180"/>
    </location>
</feature>
<dbReference type="AlphaFoldDB" id="F0YGS1"/>